<evidence type="ECO:0000256" key="1">
    <source>
        <dbReference type="SAM" id="MobiDB-lite"/>
    </source>
</evidence>
<evidence type="ECO:0008006" key="4">
    <source>
        <dbReference type="Google" id="ProtNLM"/>
    </source>
</evidence>
<name>A0A679GFG0_9GAMM</name>
<organism evidence="2 3">
    <name type="scientific">Metapseudomonas otitidis</name>
    <dbReference type="NCBI Taxonomy" id="319939"/>
    <lineage>
        <taxon>Bacteria</taxon>
        <taxon>Pseudomonadati</taxon>
        <taxon>Pseudomonadota</taxon>
        <taxon>Gammaproteobacteria</taxon>
        <taxon>Pseudomonadales</taxon>
        <taxon>Pseudomonadaceae</taxon>
        <taxon>Metapseudomonas</taxon>
    </lineage>
</organism>
<accession>A0A679GFG0</accession>
<dbReference type="RefSeq" id="WP_172433647.1">
    <property type="nucleotide sequence ID" value="NZ_AP022642.1"/>
</dbReference>
<dbReference type="Proteomes" id="UP000501237">
    <property type="component" value="Chromosome"/>
</dbReference>
<proteinExistence type="predicted"/>
<protein>
    <recommendedName>
        <fullName evidence="4">DUF2185 domain-containing protein</fullName>
    </recommendedName>
</protein>
<dbReference type="EMBL" id="AP022642">
    <property type="protein sequence ID" value="BCA28825.1"/>
    <property type="molecule type" value="Genomic_DNA"/>
</dbReference>
<reference evidence="2 3" key="1">
    <citation type="journal article" date="2020" name="Microbiol. Resour. Announc.">
        <title>Complete genome sequence of Pseudomonas otitidis strain MrB4, isolated from Lake Biwa in Japan.</title>
        <authorList>
            <person name="Miyazaki K."/>
            <person name="Hase E."/>
            <person name="Maruya T."/>
        </authorList>
    </citation>
    <scope>NUCLEOTIDE SEQUENCE [LARGE SCALE GENOMIC DNA]</scope>
    <source>
        <strain evidence="2 3">MrB4</strain>
    </source>
</reference>
<evidence type="ECO:0000313" key="2">
    <source>
        <dbReference type="EMBL" id="BCA28825.1"/>
    </source>
</evidence>
<dbReference type="GeneID" id="57398020"/>
<dbReference type="AlphaFoldDB" id="A0A679GFG0"/>
<feature type="region of interest" description="Disordered" evidence="1">
    <location>
        <begin position="79"/>
        <end position="100"/>
    </location>
</feature>
<dbReference type="KEGG" id="poj:PtoMrB4_28020"/>
<evidence type="ECO:0000313" key="3">
    <source>
        <dbReference type="Proteomes" id="UP000501237"/>
    </source>
</evidence>
<sequence length="100" mass="11142">MWPFDQPPNGATIVSKSVIDKRKPILHVVHDEDDHGWQFLDNESEALVDLCIVGLGHVLDLDPSMAELAGLEPGWQATRDDAQAPWRIEPVPPEPEDEPT</sequence>
<gene>
    <name evidence="2" type="ORF">PtoMrB4_28020</name>
</gene>